<reference evidence="1 2" key="1">
    <citation type="journal article" date="2016" name="G3 (Bethesda)">
        <title>First Draft Assembly and Annotation of the Genome of a California Endemic Oak Quercus lobata Nee (Fagaceae).</title>
        <authorList>
            <person name="Sork V.L."/>
            <person name="Fitz-Gibbon S.T."/>
            <person name="Puiu D."/>
            <person name="Crepeau M."/>
            <person name="Gugger P.F."/>
            <person name="Sherman R."/>
            <person name="Stevens K."/>
            <person name="Langley C.H."/>
            <person name="Pellegrini M."/>
            <person name="Salzberg S.L."/>
        </authorList>
    </citation>
    <scope>NUCLEOTIDE SEQUENCE [LARGE SCALE GENOMIC DNA]</scope>
    <source>
        <strain evidence="1 2">cv. SW786</strain>
    </source>
</reference>
<dbReference type="AlphaFoldDB" id="A0A7N2RDL9"/>
<evidence type="ECO:0000313" key="1">
    <source>
        <dbReference type="EnsemblPlants" id="QL11p038460:mrna"/>
    </source>
</evidence>
<gene>
    <name evidence="1" type="primary">LOC115967565</name>
</gene>
<dbReference type="GeneID" id="115967565"/>
<sequence length="474" mass="54432">MLGLREPDEYEIAVCGYTSDLGGKNLQSEWYAIKVPNPGPSRHRYVGFGETQIDPPCAKANVNGTIKTEPLHPLSIVRMMHQSTQHAFLDLDQHMDSGSSYLYSLGSDSDGDAAHPFESKRYRKVWSLNVNKPDAGWEAVPLTTMTFPNRYNPQSVVLRHKLYVLGGFSRSQFSAAKRDGWMESYHPLSGWKPLPNPPSGFSFNDDPLIFTALDDEEKILVAQYNHDDMNCDSATFYVYDVKIGRWITLDPPVRKLLARYPDRTGRRSVAVGNTLYWGSFEDEDINVQAYDLDKDIWFHGSFNIRPVLGKDEFLADNVFPASPPLLHLANQKFCLFLLTSIYDEKNCRVSNLYLNCLILNVSPINAPDNHQHDYYDHVCYKVRGDVNVDDKEYKANYHVHPHNHFWRLSISIASIQKYPLVNPIQLGDAVVLKRPLWPPLLQSMSRLMLRLVESMKHLLSLARHMGELWYKLWR</sequence>
<dbReference type="OrthoDB" id="10287425at2759"/>
<protein>
    <submittedName>
        <fullName evidence="1">Uncharacterized protein</fullName>
    </submittedName>
</protein>
<proteinExistence type="predicted"/>
<dbReference type="Gramene" id="QL11p038460:mrna">
    <property type="protein sequence ID" value="QL11p038460:mrna"/>
    <property type="gene ID" value="QL11p038460"/>
</dbReference>
<dbReference type="KEGG" id="qlo:115967565"/>
<dbReference type="EnsemblPlants" id="QL11p038460:mrna">
    <property type="protein sequence ID" value="QL11p038460:mrna"/>
    <property type="gene ID" value="QL11p038460"/>
</dbReference>
<accession>A0A7N2RDL9</accession>
<reference evidence="1" key="2">
    <citation type="submission" date="2021-01" db="UniProtKB">
        <authorList>
            <consortium name="EnsemblPlants"/>
        </authorList>
    </citation>
    <scope>IDENTIFICATION</scope>
</reference>
<evidence type="ECO:0000313" key="2">
    <source>
        <dbReference type="Proteomes" id="UP000594261"/>
    </source>
</evidence>
<dbReference type="EMBL" id="LRBV02000011">
    <property type="status" value="NOT_ANNOTATED_CDS"/>
    <property type="molecule type" value="Genomic_DNA"/>
</dbReference>
<dbReference type="InterPro" id="IPR015915">
    <property type="entry name" value="Kelch-typ_b-propeller"/>
</dbReference>
<organism evidence="1 2">
    <name type="scientific">Quercus lobata</name>
    <name type="common">Valley oak</name>
    <dbReference type="NCBI Taxonomy" id="97700"/>
    <lineage>
        <taxon>Eukaryota</taxon>
        <taxon>Viridiplantae</taxon>
        <taxon>Streptophyta</taxon>
        <taxon>Embryophyta</taxon>
        <taxon>Tracheophyta</taxon>
        <taxon>Spermatophyta</taxon>
        <taxon>Magnoliopsida</taxon>
        <taxon>eudicotyledons</taxon>
        <taxon>Gunneridae</taxon>
        <taxon>Pentapetalae</taxon>
        <taxon>rosids</taxon>
        <taxon>fabids</taxon>
        <taxon>Fagales</taxon>
        <taxon>Fagaceae</taxon>
        <taxon>Quercus</taxon>
    </lineage>
</organism>
<dbReference type="SUPFAM" id="SSF117281">
    <property type="entry name" value="Kelch motif"/>
    <property type="match status" value="1"/>
</dbReference>
<dbReference type="RefSeq" id="XP_030942543.1">
    <property type="nucleotide sequence ID" value="XM_031086683.1"/>
</dbReference>
<dbReference type="Proteomes" id="UP000594261">
    <property type="component" value="Chromosome 11"/>
</dbReference>
<dbReference type="InParanoid" id="A0A7N2RDL9"/>
<dbReference type="Gene3D" id="2.120.10.80">
    <property type="entry name" value="Kelch-type beta propeller"/>
    <property type="match status" value="1"/>
</dbReference>
<keyword evidence="2" id="KW-1185">Reference proteome</keyword>
<name>A0A7N2RDL9_QUELO</name>